<evidence type="ECO:0000256" key="2">
    <source>
        <dbReference type="ARBA" id="ARBA00004604"/>
    </source>
</evidence>
<dbReference type="GO" id="GO:0000176">
    <property type="term" value="C:nuclear exosome (RNase complex)"/>
    <property type="evidence" value="ECO:0007669"/>
    <property type="project" value="TreeGrafter"/>
</dbReference>
<dbReference type="GO" id="GO:0034473">
    <property type="term" value="P:U1 snRNA 3'-end processing"/>
    <property type="evidence" value="ECO:0007669"/>
    <property type="project" value="TreeGrafter"/>
</dbReference>
<dbReference type="GO" id="GO:0016075">
    <property type="term" value="P:rRNA catabolic process"/>
    <property type="evidence" value="ECO:0007669"/>
    <property type="project" value="TreeGrafter"/>
</dbReference>
<dbReference type="STRING" id="6293.A0A1I8EFM7"/>
<reference evidence="11" key="1">
    <citation type="submission" date="2016-11" db="UniProtKB">
        <authorList>
            <consortium name="WormBaseParasite"/>
        </authorList>
    </citation>
    <scope>IDENTIFICATION</scope>
    <source>
        <strain evidence="11">pt0022</strain>
    </source>
</reference>
<dbReference type="InterPro" id="IPR020568">
    <property type="entry name" value="Ribosomal_Su5_D2-typ_SF"/>
</dbReference>
<accession>A0A1I8EFM7</accession>
<dbReference type="GO" id="GO:0000467">
    <property type="term" value="P:exonucleolytic trimming to generate mature 3'-end of 5.8S rRNA from tricistronic rRNA transcript (SSU-rRNA, 5.8S rRNA, LSU-rRNA)"/>
    <property type="evidence" value="ECO:0007669"/>
    <property type="project" value="TreeGrafter"/>
</dbReference>
<evidence type="ECO:0000256" key="6">
    <source>
        <dbReference type="ARBA" id="ARBA00022835"/>
    </source>
</evidence>
<dbReference type="GO" id="GO:0071028">
    <property type="term" value="P:nuclear mRNA surveillance"/>
    <property type="evidence" value="ECO:0007669"/>
    <property type="project" value="TreeGrafter"/>
</dbReference>
<dbReference type="InterPro" id="IPR027408">
    <property type="entry name" value="PNPase/RNase_PH_dom_sf"/>
</dbReference>
<dbReference type="Pfam" id="PF01138">
    <property type="entry name" value="RNase_PH"/>
    <property type="match status" value="1"/>
</dbReference>
<comment type="similarity">
    <text evidence="3">Belongs to the RNase PH family.</text>
</comment>
<evidence type="ECO:0000256" key="4">
    <source>
        <dbReference type="ARBA" id="ARBA00022490"/>
    </source>
</evidence>
<keyword evidence="6" id="KW-0271">Exosome</keyword>
<comment type="subcellular location">
    <subcellularLocation>
        <location evidence="1">Cytoplasm</location>
    </subcellularLocation>
    <subcellularLocation>
        <location evidence="2">Nucleus</location>
        <location evidence="2">Nucleolus</location>
    </subcellularLocation>
</comment>
<evidence type="ECO:0000259" key="10">
    <source>
        <dbReference type="Pfam" id="PF01138"/>
    </source>
</evidence>
<dbReference type="GO" id="GO:0071038">
    <property type="term" value="P:TRAMP-dependent tRNA surveillance pathway"/>
    <property type="evidence" value="ECO:0007669"/>
    <property type="project" value="TreeGrafter"/>
</dbReference>
<dbReference type="AlphaFoldDB" id="A0A1I8EFM7"/>
<feature type="domain" description="Exoribonuclease phosphorolytic" evidence="10">
    <location>
        <begin position="33"/>
        <end position="155"/>
    </location>
</feature>
<dbReference type="PANTHER" id="PTHR11097">
    <property type="entry name" value="EXOSOME COMPLEX EXONUCLEASE RIBOSOMAL RNA PROCESSING PROTEIN"/>
    <property type="match status" value="1"/>
</dbReference>
<evidence type="ECO:0000256" key="9">
    <source>
        <dbReference type="ARBA" id="ARBA00030617"/>
    </source>
</evidence>
<dbReference type="GO" id="GO:0005730">
    <property type="term" value="C:nucleolus"/>
    <property type="evidence" value="ECO:0007669"/>
    <property type="project" value="UniProtKB-SubCell"/>
</dbReference>
<dbReference type="GO" id="GO:0071035">
    <property type="term" value="P:nuclear polyadenylation-dependent rRNA catabolic process"/>
    <property type="evidence" value="ECO:0007669"/>
    <property type="project" value="TreeGrafter"/>
</dbReference>
<evidence type="ECO:0000256" key="1">
    <source>
        <dbReference type="ARBA" id="ARBA00004496"/>
    </source>
</evidence>
<dbReference type="SUPFAM" id="SSF55666">
    <property type="entry name" value="Ribonuclease PH domain 2-like"/>
    <property type="match status" value="1"/>
</dbReference>
<proteinExistence type="inferred from homology"/>
<keyword evidence="5" id="KW-0698">rRNA processing</keyword>
<dbReference type="GO" id="GO:0034476">
    <property type="term" value="P:U5 snRNA 3'-end processing"/>
    <property type="evidence" value="ECO:0007669"/>
    <property type="project" value="TreeGrafter"/>
</dbReference>
<keyword evidence="7" id="KW-0694">RNA-binding</keyword>
<protein>
    <recommendedName>
        <fullName evidence="9">Ribosomal RNA-processing protein 43</fullName>
    </recommendedName>
</protein>
<dbReference type="InterPro" id="IPR001247">
    <property type="entry name" value="ExoRNase_PH_dom1"/>
</dbReference>
<dbReference type="Gene3D" id="3.30.230.70">
    <property type="entry name" value="GHMP Kinase, N-terminal domain"/>
    <property type="match status" value="1"/>
</dbReference>
<dbReference type="InterPro" id="IPR050590">
    <property type="entry name" value="Exosome_comp_Rrp42_subfam"/>
</dbReference>
<dbReference type="SUPFAM" id="SSF54211">
    <property type="entry name" value="Ribosomal protein S5 domain 2-like"/>
    <property type="match status" value="1"/>
</dbReference>
<name>A0A1I8EFM7_WUCBA</name>
<evidence type="ECO:0000313" key="11">
    <source>
        <dbReference type="WBParaSite" id="maker-PairedContig_1735-snap-gene-0.13-mRNA-1"/>
    </source>
</evidence>
<evidence type="ECO:0000256" key="8">
    <source>
        <dbReference type="ARBA" id="ARBA00023242"/>
    </source>
</evidence>
<organism evidence="11">
    <name type="scientific">Wuchereria bancrofti</name>
    <dbReference type="NCBI Taxonomy" id="6293"/>
    <lineage>
        <taxon>Eukaryota</taxon>
        <taxon>Metazoa</taxon>
        <taxon>Ecdysozoa</taxon>
        <taxon>Nematoda</taxon>
        <taxon>Chromadorea</taxon>
        <taxon>Rhabditida</taxon>
        <taxon>Spirurina</taxon>
        <taxon>Spiruromorpha</taxon>
        <taxon>Filarioidea</taxon>
        <taxon>Onchocercidae</taxon>
        <taxon>Wuchereria</taxon>
    </lineage>
</organism>
<evidence type="ECO:0000256" key="3">
    <source>
        <dbReference type="ARBA" id="ARBA00006678"/>
    </source>
</evidence>
<keyword evidence="8" id="KW-0539">Nucleus</keyword>
<dbReference type="GO" id="GO:0035925">
    <property type="term" value="F:mRNA 3'-UTR AU-rich region binding"/>
    <property type="evidence" value="ECO:0007669"/>
    <property type="project" value="TreeGrafter"/>
</dbReference>
<dbReference type="PANTHER" id="PTHR11097:SF9">
    <property type="entry name" value="EXOSOME COMPLEX COMPONENT RRP43"/>
    <property type="match status" value="1"/>
</dbReference>
<evidence type="ECO:0000256" key="5">
    <source>
        <dbReference type="ARBA" id="ARBA00022552"/>
    </source>
</evidence>
<dbReference type="GO" id="GO:0034475">
    <property type="term" value="P:U4 snRNA 3'-end processing"/>
    <property type="evidence" value="ECO:0007669"/>
    <property type="project" value="TreeGrafter"/>
</dbReference>
<keyword evidence="4" id="KW-0963">Cytoplasm</keyword>
<sequence length="286" mass="31159">MTADLLKLCDPTAYYNQFLSESIYPDGRSINSFRPILLRMGVNERSAGSSFARQGGATVTCNIEALLAPVSDASIIVPVIQAAPNIPKNLVEDAMVMVNQLVAQNAFCTKDALKTAGGRLTWLLNLHIMILNVDGAICDALCTCIAGALVDLRLPDAFTDYEEDIPIDINKVKLSETFHHIKVADIPVSSTFIVYKPPNEEVGLFITSLCEVKILCDPVSELFQVAPNTVMIVVGNNARIHRISQSGICGDEITMQHMVEMAARRQKVVAESMLKAKEAHLMKGGE</sequence>
<dbReference type="GO" id="GO:0000177">
    <property type="term" value="C:cytoplasmic exosome (RNase complex)"/>
    <property type="evidence" value="ECO:0007669"/>
    <property type="project" value="TreeGrafter"/>
</dbReference>
<dbReference type="InterPro" id="IPR036345">
    <property type="entry name" value="ExoRNase_PH_dom2_sf"/>
</dbReference>
<evidence type="ECO:0000256" key="7">
    <source>
        <dbReference type="ARBA" id="ARBA00022884"/>
    </source>
</evidence>
<dbReference type="WBParaSite" id="maker-PairedContig_1735-snap-gene-0.13-mRNA-1">
    <property type="protein sequence ID" value="maker-PairedContig_1735-snap-gene-0.13-mRNA-1"/>
    <property type="gene ID" value="maker-PairedContig_1735-snap-gene-0.13"/>
</dbReference>